<dbReference type="EMBL" id="AOIM01000014">
    <property type="protein sequence ID" value="ELY93512.1"/>
    <property type="molecule type" value="Genomic_DNA"/>
</dbReference>
<feature type="transmembrane region" description="Helical" evidence="1">
    <location>
        <begin position="94"/>
        <end position="113"/>
    </location>
</feature>
<evidence type="ECO:0000313" key="2">
    <source>
        <dbReference type="EMBL" id="ELY93512.1"/>
    </source>
</evidence>
<evidence type="ECO:0000313" key="3">
    <source>
        <dbReference type="Proteomes" id="UP000011519"/>
    </source>
</evidence>
<keyword evidence="3" id="KW-1185">Reference proteome</keyword>
<feature type="transmembrane region" description="Helical" evidence="1">
    <location>
        <begin position="44"/>
        <end position="62"/>
    </location>
</feature>
<dbReference type="Proteomes" id="UP000011519">
    <property type="component" value="Unassembled WGS sequence"/>
</dbReference>
<proteinExistence type="predicted"/>
<dbReference type="PATRIC" id="fig|1227493.4.peg.1195"/>
<protein>
    <submittedName>
        <fullName evidence="2">Uncharacterized protein</fullName>
    </submittedName>
</protein>
<dbReference type="AlphaFoldDB" id="M0A6L8"/>
<reference evidence="2 3" key="1">
    <citation type="journal article" date="2014" name="PLoS Genet.">
        <title>Phylogenetically driven sequencing of extremely halophilic archaea reveals strategies for static and dynamic osmo-response.</title>
        <authorList>
            <person name="Becker E.A."/>
            <person name="Seitzer P.M."/>
            <person name="Tritt A."/>
            <person name="Larsen D."/>
            <person name="Krusor M."/>
            <person name="Yao A.I."/>
            <person name="Wu D."/>
            <person name="Madern D."/>
            <person name="Eisen J.A."/>
            <person name="Darling A.E."/>
            <person name="Facciotti M.T."/>
        </authorList>
    </citation>
    <scope>NUCLEOTIDE SEQUENCE [LARGE SCALE GENOMIC DNA]</scope>
    <source>
        <strain evidence="2 3">JCM 10989</strain>
    </source>
</reference>
<keyword evidence="1" id="KW-0472">Membrane</keyword>
<organism evidence="2 3">
    <name type="scientific">Natrialba hulunbeirensis JCM 10989</name>
    <dbReference type="NCBI Taxonomy" id="1227493"/>
    <lineage>
        <taxon>Archaea</taxon>
        <taxon>Methanobacteriati</taxon>
        <taxon>Methanobacteriota</taxon>
        <taxon>Stenosarchaea group</taxon>
        <taxon>Halobacteria</taxon>
        <taxon>Halobacteriales</taxon>
        <taxon>Natrialbaceae</taxon>
        <taxon>Natrialba</taxon>
    </lineage>
</organism>
<evidence type="ECO:0000256" key="1">
    <source>
        <dbReference type="SAM" id="Phobius"/>
    </source>
</evidence>
<sequence>MIGESFNPVALAMVHLLSVPYLLVCAGIGLVFSVGIDHVRSARAAALGAVIVLWLVEGVSSLDPDYEWIGAVAPTRYYDQTAILVHEEYALLDAGVLLVAFLALVALAVALFVRRDI</sequence>
<feature type="transmembrane region" description="Helical" evidence="1">
    <location>
        <begin position="12"/>
        <end position="32"/>
    </location>
</feature>
<comment type="caution">
    <text evidence="2">The sequence shown here is derived from an EMBL/GenBank/DDBJ whole genome shotgun (WGS) entry which is preliminary data.</text>
</comment>
<keyword evidence="1" id="KW-1133">Transmembrane helix</keyword>
<gene>
    <name evidence="2" type="ORF">C483_06093</name>
</gene>
<dbReference type="STRING" id="1227493.C483_06093"/>
<accession>M0A6L8</accession>
<name>M0A6L8_9EURY</name>
<keyword evidence="1" id="KW-0812">Transmembrane</keyword>